<feature type="domain" description="DUF1508" evidence="1">
    <location>
        <begin position="12"/>
        <end position="59"/>
    </location>
</feature>
<proteinExistence type="predicted"/>
<evidence type="ECO:0000313" key="2">
    <source>
        <dbReference type="EMBL" id="MEC4264905.1"/>
    </source>
</evidence>
<protein>
    <submittedName>
        <fullName evidence="2">YegP family protein</fullName>
    </submittedName>
</protein>
<sequence length="64" mass="7010">MAFPKFEIKKSKSGDYYFNLRSKGSGEVIATSEMYSSKQNCKNGIAAVKRDAPVAEVDDLTVTS</sequence>
<dbReference type="PANTHER" id="PTHR40606:SF1">
    <property type="entry name" value="UPF0339 PROTEIN YEGP"/>
    <property type="match status" value="1"/>
</dbReference>
<evidence type="ECO:0000259" key="1">
    <source>
        <dbReference type="Pfam" id="PF07411"/>
    </source>
</evidence>
<dbReference type="EMBL" id="JAYMGW010000004">
    <property type="protein sequence ID" value="MEC4264905.1"/>
    <property type="molecule type" value="Genomic_DNA"/>
</dbReference>
<comment type="caution">
    <text evidence="2">The sequence shown here is derived from an EMBL/GenBank/DDBJ whole genome shotgun (WGS) entry which is preliminary data.</text>
</comment>
<dbReference type="PANTHER" id="PTHR40606">
    <property type="match status" value="1"/>
</dbReference>
<dbReference type="Pfam" id="PF07411">
    <property type="entry name" value="DUF1508"/>
    <property type="match status" value="1"/>
</dbReference>
<dbReference type="SUPFAM" id="SSF160113">
    <property type="entry name" value="YegP-like"/>
    <property type="match status" value="1"/>
</dbReference>
<dbReference type="Gene3D" id="3.30.160.160">
    <property type="entry name" value="YegP-like"/>
    <property type="match status" value="1"/>
</dbReference>
<organism evidence="2 3">
    <name type="scientific">Flagellimonas halotolerans</name>
    <dbReference type="NCBI Taxonomy" id="3112164"/>
    <lineage>
        <taxon>Bacteria</taxon>
        <taxon>Pseudomonadati</taxon>
        <taxon>Bacteroidota</taxon>
        <taxon>Flavobacteriia</taxon>
        <taxon>Flavobacteriales</taxon>
        <taxon>Flavobacteriaceae</taxon>
        <taxon>Flagellimonas</taxon>
    </lineage>
</organism>
<gene>
    <name evidence="2" type="ORF">VOP03_06070</name>
</gene>
<dbReference type="Proteomes" id="UP001355298">
    <property type="component" value="Unassembled WGS sequence"/>
</dbReference>
<name>A0ABU6IPN1_9FLAO</name>
<accession>A0ABU6IPN1</accession>
<dbReference type="InterPro" id="IPR036913">
    <property type="entry name" value="YegP-like_sf"/>
</dbReference>
<keyword evidence="3" id="KW-1185">Reference proteome</keyword>
<reference evidence="2 3" key="1">
    <citation type="submission" date="2024-01" db="EMBL/GenBank/DDBJ databases">
        <title>The strains designed SYSU M86414 and SYSU M84420 isolated from the marine sediment in San Sha City (Hainan Province, China).</title>
        <authorList>
            <person name="Guo D."/>
        </authorList>
    </citation>
    <scope>NUCLEOTIDE SEQUENCE [LARGE SCALE GENOMIC DNA]</scope>
    <source>
        <strain evidence="2 3">SYSU M84420</strain>
    </source>
</reference>
<evidence type="ECO:0000313" key="3">
    <source>
        <dbReference type="Proteomes" id="UP001355298"/>
    </source>
</evidence>
<dbReference type="InterPro" id="IPR051141">
    <property type="entry name" value="UPF0339_domain"/>
</dbReference>
<dbReference type="InterPro" id="IPR010879">
    <property type="entry name" value="DUF1508"/>
</dbReference>
<dbReference type="RefSeq" id="WP_326278105.1">
    <property type="nucleotide sequence ID" value="NZ_JAYKYV010000004.1"/>
</dbReference>